<name>C4XK51_SOLM1</name>
<dbReference type="RefSeq" id="WP_012750480.1">
    <property type="nucleotide sequence ID" value="NC_012796.1"/>
</dbReference>
<dbReference type="HOGENOM" id="CLU_1479782_0_0_7"/>
<dbReference type="AlphaFoldDB" id="C4XK51"/>
<keyword evidence="1" id="KW-0812">Transmembrane</keyword>
<keyword evidence="3" id="KW-1185">Reference proteome</keyword>
<dbReference type="Proteomes" id="UP000009071">
    <property type="component" value="Chromosome"/>
</dbReference>
<evidence type="ECO:0000256" key="1">
    <source>
        <dbReference type="SAM" id="Phobius"/>
    </source>
</evidence>
<gene>
    <name evidence="2" type="ordered locus">DMR_09150</name>
</gene>
<reference evidence="2 3" key="1">
    <citation type="journal article" date="2009" name="Genome Res.">
        <title>Whole genome sequence of Desulfovibrio magneticus strain RS-1 revealed common gene clusters in magnetotactic bacteria.</title>
        <authorList>
            <person name="Nakazawa H."/>
            <person name="Arakaki A."/>
            <person name="Narita-Yamada S."/>
            <person name="Yashiro I."/>
            <person name="Jinno K."/>
            <person name="Aoki N."/>
            <person name="Tsuruyama A."/>
            <person name="Okamura Y."/>
            <person name="Tanikawa S."/>
            <person name="Fujita N."/>
            <person name="Takeyama H."/>
            <person name="Matsunaga T."/>
        </authorList>
    </citation>
    <scope>NUCLEOTIDE SEQUENCE [LARGE SCALE GENOMIC DNA]</scope>
    <source>
        <strain evidence="3">ATCC 700980 / DSM 13731 / RS-1</strain>
    </source>
</reference>
<evidence type="ECO:0000313" key="2">
    <source>
        <dbReference type="EMBL" id="BAH74406.1"/>
    </source>
</evidence>
<keyword evidence="1" id="KW-0472">Membrane</keyword>
<feature type="transmembrane region" description="Helical" evidence="1">
    <location>
        <begin position="35"/>
        <end position="54"/>
    </location>
</feature>
<feature type="transmembrane region" description="Helical" evidence="1">
    <location>
        <begin position="60"/>
        <end position="86"/>
    </location>
</feature>
<organism evidence="2 3">
    <name type="scientific">Solidesulfovibrio magneticus (strain ATCC 700980 / DSM 13731 / RS-1)</name>
    <name type="common">Desulfovibrio magneticus</name>
    <dbReference type="NCBI Taxonomy" id="573370"/>
    <lineage>
        <taxon>Bacteria</taxon>
        <taxon>Pseudomonadati</taxon>
        <taxon>Thermodesulfobacteriota</taxon>
        <taxon>Desulfovibrionia</taxon>
        <taxon>Desulfovibrionales</taxon>
        <taxon>Desulfovibrionaceae</taxon>
        <taxon>Solidesulfovibrio</taxon>
    </lineage>
</organism>
<keyword evidence="1" id="KW-1133">Transmembrane helix</keyword>
<protein>
    <submittedName>
        <fullName evidence="2">Hypothetical membrane protein</fullName>
    </submittedName>
</protein>
<sequence length="205" mass="22860">MSRIVKSEVITPLLSWDITVPLLTNRFMLFDFARWMLLTYGVMMLVACLIGLFARDLGVLWGVCQLFGLVCAGITVLFVVIMLIVFRNRMELAFVIDKDGVNALVASRRAKAGNRLAMLLGLLAGKPGVAGAGLLARAQENTRLEFAELRRVRFSPGPAVISLRDKWFRHVRLYCRPDNYAEVEKLVERGLALAASKVRPVRDPG</sequence>
<dbReference type="KEGG" id="dma:DMR_09150"/>
<accession>C4XK51</accession>
<dbReference type="EMBL" id="AP010904">
    <property type="protein sequence ID" value="BAH74406.1"/>
    <property type="molecule type" value="Genomic_DNA"/>
</dbReference>
<dbReference type="OrthoDB" id="2084522at2"/>
<proteinExistence type="predicted"/>
<dbReference type="eggNOG" id="ENOG5031A33">
    <property type="taxonomic scope" value="Bacteria"/>
</dbReference>
<evidence type="ECO:0000313" key="3">
    <source>
        <dbReference type="Proteomes" id="UP000009071"/>
    </source>
</evidence>